<dbReference type="AlphaFoldDB" id="A0A7R8W6H3"/>
<evidence type="ECO:0000256" key="1">
    <source>
        <dbReference type="SAM" id="MobiDB-lite"/>
    </source>
</evidence>
<organism evidence="3">
    <name type="scientific">Cyprideis torosa</name>
    <dbReference type="NCBI Taxonomy" id="163714"/>
    <lineage>
        <taxon>Eukaryota</taxon>
        <taxon>Metazoa</taxon>
        <taxon>Ecdysozoa</taxon>
        <taxon>Arthropoda</taxon>
        <taxon>Crustacea</taxon>
        <taxon>Oligostraca</taxon>
        <taxon>Ostracoda</taxon>
        <taxon>Podocopa</taxon>
        <taxon>Podocopida</taxon>
        <taxon>Cytherocopina</taxon>
        <taxon>Cytheroidea</taxon>
        <taxon>Cytherideidae</taxon>
        <taxon>Cyprideis</taxon>
    </lineage>
</organism>
<evidence type="ECO:0000313" key="3">
    <source>
        <dbReference type="EMBL" id="CAD7225865.1"/>
    </source>
</evidence>
<evidence type="ECO:0000256" key="2">
    <source>
        <dbReference type="SAM" id="SignalP"/>
    </source>
</evidence>
<dbReference type="EMBL" id="OB660679">
    <property type="protein sequence ID" value="CAD7225865.1"/>
    <property type="molecule type" value="Genomic_DNA"/>
</dbReference>
<feature type="compositionally biased region" description="Polar residues" evidence="1">
    <location>
        <begin position="90"/>
        <end position="103"/>
    </location>
</feature>
<name>A0A7R8W6H3_9CRUS</name>
<sequence>MNLQLLSLTLAFVFHHEVVFGYTWWGGFRPRTPGKHQGEIFPMTETGGHGSNPGKDMFEQINDAIKEALDDIEAVLAKASKKPGKYRDPNSWNAIQKTSSSGSGCPHNRY</sequence>
<keyword evidence="2" id="KW-0732">Signal</keyword>
<feature type="chain" id="PRO_5043433917" evidence="2">
    <location>
        <begin position="22"/>
        <end position="110"/>
    </location>
</feature>
<reference evidence="3" key="1">
    <citation type="submission" date="2020-11" db="EMBL/GenBank/DDBJ databases">
        <authorList>
            <person name="Tran Van P."/>
        </authorList>
    </citation>
    <scope>NUCLEOTIDE SEQUENCE</scope>
</reference>
<proteinExistence type="predicted"/>
<feature type="region of interest" description="Disordered" evidence="1">
    <location>
        <begin position="36"/>
        <end position="57"/>
    </location>
</feature>
<feature type="signal peptide" evidence="2">
    <location>
        <begin position="1"/>
        <end position="21"/>
    </location>
</feature>
<accession>A0A7R8W6H3</accession>
<feature type="region of interest" description="Disordered" evidence="1">
    <location>
        <begin position="80"/>
        <end position="110"/>
    </location>
</feature>
<gene>
    <name evidence="3" type="ORF">CTOB1V02_LOCUS3797</name>
</gene>
<protein>
    <submittedName>
        <fullName evidence="3">Uncharacterized protein</fullName>
    </submittedName>
</protein>